<proteinExistence type="predicted"/>
<dbReference type="SUPFAM" id="SSF51735">
    <property type="entry name" value="NAD(P)-binding Rossmann-fold domains"/>
    <property type="match status" value="1"/>
</dbReference>
<dbReference type="InterPro" id="IPR008030">
    <property type="entry name" value="NmrA-like"/>
</dbReference>
<protein>
    <submittedName>
        <fullName evidence="2">Uncharacterized protein YbjT (DUF2867 family)</fullName>
    </submittedName>
</protein>
<sequence length="280" mass="29394">MILVTGGTGTVGRALVASLVGRGAAVRVVGRSVAEVPAGVERFAADLGELGSVAPTLKDVDVLFVHPRAVGEQAAGLVALAAEYGVRRVVVMSAINVDDDPALQPSRWNGDRNREVEAAVVAGGLPWVAVRPTSFAANAIGLFGAQVRAGDVVRAPYGDFAEALIDEADVSAVLAEVLVDDRWDGQRLAVTGPESLTQRELVDVIGSVLGLPLQFQEVPAEAAVRGMVANGLPETFARALMERYAKVVTPAATDTVERVLGRPARSFADWVGAHREAFRR</sequence>
<evidence type="ECO:0000313" key="2">
    <source>
        <dbReference type="EMBL" id="TQJ18776.1"/>
    </source>
</evidence>
<dbReference type="InterPro" id="IPR036291">
    <property type="entry name" value="NAD(P)-bd_dom_sf"/>
</dbReference>
<evidence type="ECO:0000313" key="3">
    <source>
        <dbReference type="Proteomes" id="UP000316298"/>
    </source>
</evidence>
<keyword evidence="3" id="KW-1185">Reference proteome</keyword>
<gene>
    <name evidence="2" type="ORF">FB475_2928</name>
</gene>
<dbReference type="Proteomes" id="UP000316298">
    <property type="component" value="Unassembled WGS sequence"/>
</dbReference>
<organism evidence="2 3">
    <name type="scientific">Kribbella jejuensis</name>
    <dbReference type="NCBI Taxonomy" id="236068"/>
    <lineage>
        <taxon>Bacteria</taxon>
        <taxon>Bacillati</taxon>
        <taxon>Actinomycetota</taxon>
        <taxon>Actinomycetes</taxon>
        <taxon>Propionibacteriales</taxon>
        <taxon>Kribbellaceae</taxon>
        <taxon>Kribbella</taxon>
    </lineage>
</organism>
<dbReference type="Gene3D" id="3.40.50.720">
    <property type="entry name" value="NAD(P)-binding Rossmann-like Domain"/>
    <property type="match status" value="1"/>
</dbReference>
<dbReference type="OrthoDB" id="3510772at2"/>
<dbReference type="PANTHER" id="PTHR43162">
    <property type="match status" value="1"/>
</dbReference>
<dbReference type="RefSeq" id="WP_141856290.1">
    <property type="nucleotide sequence ID" value="NZ_BAAAKA010000002.1"/>
</dbReference>
<dbReference type="AlphaFoldDB" id="A0A542EUB1"/>
<dbReference type="Pfam" id="PF05368">
    <property type="entry name" value="NmrA"/>
    <property type="match status" value="1"/>
</dbReference>
<dbReference type="InterPro" id="IPR051604">
    <property type="entry name" value="Ergot_Alk_Oxidoreductase"/>
</dbReference>
<dbReference type="EMBL" id="VFMM01000001">
    <property type="protein sequence ID" value="TQJ18776.1"/>
    <property type="molecule type" value="Genomic_DNA"/>
</dbReference>
<feature type="domain" description="NmrA-like" evidence="1">
    <location>
        <begin position="2"/>
        <end position="245"/>
    </location>
</feature>
<dbReference type="PANTHER" id="PTHR43162:SF1">
    <property type="entry name" value="PRESTALK A DIFFERENTIATION PROTEIN A"/>
    <property type="match status" value="1"/>
</dbReference>
<reference evidence="2 3" key="1">
    <citation type="submission" date="2019-06" db="EMBL/GenBank/DDBJ databases">
        <title>Sequencing the genomes of 1000 actinobacteria strains.</title>
        <authorList>
            <person name="Klenk H.-P."/>
        </authorList>
    </citation>
    <scope>NUCLEOTIDE SEQUENCE [LARGE SCALE GENOMIC DNA]</scope>
    <source>
        <strain evidence="2 3">DSM 17305</strain>
    </source>
</reference>
<name>A0A542EUB1_9ACTN</name>
<evidence type="ECO:0000259" key="1">
    <source>
        <dbReference type="Pfam" id="PF05368"/>
    </source>
</evidence>
<comment type="caution">
    <text evidence="2">The sequence shown here is derived from an EMBL/GenBank/DDBJ whole genome shotgun (WGS) entry which is preliminary data.</text>
</comment>
<accession>A0A542EUB1</accession>